<dbReference type="InterPro" id="IPR052337">
    <property type="entry name" value="SAT4-like"/>
</dbReference>
<evidence type="ECO:0000256" key="2">
    <source>
        <dbReference type="ARBA" id="ARBA00022692"/>
    </source>
</evidence>
<evidence type="ECO:0000256" key="1">
    <source>
        <dbReference type="ARBA" id="ARBA00004141"/>
    </source>
</evidence>
<evidence type="ECO:0000256" key="6">
    <source>
        <dbReference type="SAM" id="MobiDB-lite"/>
    </source>
</evidence>
<feature type="transmembrane region" description="Helical" evidence="7">
    <location>
        <begin position="12"/>
        <end position="30"/>
    </location>
</feature>
<organism evidence="9 10">
    <name type="scientific">Sordaria brevicollis</name>
    <dbReference type="NCBI Taxonomy" id="83679"/>
    <lineage>
        <taxon>Eukaryota</taxon>
        <taxon>Fungi</taxon>
        <taxon>Dikarya</taxon>
        <taxon>Ascomycota</taxon>
        <taxon>Pezizomycotina</taxon>
        <taxon>Sordariomycetes</taxon>
        <taxon>Sordariomycetidae</taxon>
        <taxon>Sordariales</taxon>
        <taxon>Sordariaceae</taxon>
        <taxon>Sordaria</taxon>
    </lineage>
</organism>
<keyword evidence="10" id="KW-1185">Reference proteome</keyword>
<feature type="transmembrane region" description="Helical" evidence="7">
    <location>
        <begin position="200"/>
        <end position="222"/>
    </location>
</feature>
<feature type="region of interest" description="Disordered" evidence="6">
    <location>
        <begin position="357"/>
        <end position="377"/>
    </location>
</feature>
<comment type="similarity">
    <text evidence="5">Belongs to the SAT4 family.</text>
</comment>
<evidence type="ECO:0000256" key="3">
    <source>
        <dbReference type="ARBA" id="ARBA00022989"/>
    </source>
</evidence>
<evidence type="ECO:0000256" key="7">
    <source>
        <dbReference type="SAM" id="Phobius"/>
    </source>
</evidence>
<dbReference type="PANTHER" id="PTHR33048:SF96">
    <property type="entry name" value="INTEGRAL MEMBRANE PROTEIN"/>
    <property type="match status" value="1"/>
</dbReference>
<dbReference type="GO" id="GO:0016020">
    <property type="term" value="C:membrane"/>
    <property type="evidence" value="ECO:0007669"/>
    <property type="project" value="UniProtKB-SubCell"/>
</dbReference>
<sequence length="377" mass="42337">MDRGAQLMGVDLALWSIALIAVALRAYTRLWVRRDCFGPDDILMFISMACFTIYIGLALAGIQHGSLQWNDEDKEESIEAKIFRWACYHAYTVTITFTRLSVSWFLLRLASINRIHRHIVHGAIIMTVCNGITFIIFTIFQCNPVHFYWDQRGNGRCVDKRVFVAVGATCSILNVVTDLIYALLPAWIIYHLKIKLRTRIALIILMGMGCLASCAVVIRMVYIKEQDTLKEQDNNSNPRFLFLTHNVALWSTAELFLAITAASLATLRPLIIKVGRKLGVASAMSESAQSIEFGPLGPPPALIREQRKNSFFSRRGPLMASNAVLLETERTVPFEGAHVSFRHPGGTGFSRHIIVTRSSHKDPNLTDSTMPSWPPKT</sequence>
<dbReference type="EMBL" id="JAUTDP010000004">
    <property type="protein sequence ID" value="KAK3399809.1"/>
    <property type="molecule type" value="Genomic_DNA"/>
</dbReference>
<evidence type="ECO:0000259" key="8">
    <source>
        <dbReference type="Pfam" id="PF20684"/>
    </source>
</evidence>
<comment type="caution">
    <text evidence="9">The sequence shown here is derived from an EMBL/GenBank/DDBJ whole genome shotgun (WGS) entry which is preliminary data.</text>
</comment>
<accession>A0AAE0PH78</accession>
<name>A0AAE0PH78_SORBR</name>
<dbReference type="AlphaFoldDB" id="A0AAE0PH78"/>
<feature type="transmembrane region" description="Helical" evidence="7">
    <location>
        <begin position="82"/>
        <end position="107"/>
    </location>
</feature>
<feature type="domain" description="Rhodopsin" evidence="8">
    <location>
        <begin position="24"/>
        <end position="272"/>
    </location>
</feature>
<keyword evidence="3 7" id="KW-1133">Transmembrane helix</keyword>
<evidence type="ECO:0000256" key="4">
    <source>
        <dbReference type="ARBA" id="ARBA00023136"/>
    </source>
</evidence>
<dbReference type="Pfam" id="PF20684">
    <property type="entry name" value="Fung_rhodopsin"/>
    <property type="match status" value="1"/>
</dbReference>
<dbReference type="PANTHER" id="PTHR33048">
    <property type="entry name" value="PTH11-LIKE INTEGRAL MEMBRANE PROTEIN (AFU_ORTHOLOGUE AFUA_5G11245)"/>
    <property type="match status" value="1"/>
</dbReference>
<dbReference type="Proteomes" id="UP001281003">
    <property type="component" value="Unassembled WGS sequence"/>
</dbReference>
<feature type="transmembrane region" description="Helical" evidence="7">
    <location>
        <begin position="242"/>
        <end position="267"/>
    </location>
</feature>
<feature type="transmembrane region" description="Helical" evidence="7">
    <location>
        <begin position="119"/>
        <end position="140"/>
    </location>
</feature>
<reference evidence="9" key="2">
    <citation type="submission" date="2023-07" db="EMBL/GenBank/DDBJ databases">
        <authorList>
            <consortium name="Lawrence Berkeley National Laboratory"/>
            <person name="Haridas S."/>
            <person name="Hensen N."/>
            <person name="Bonometti L."/>
            <person name="Westerberg I."/>
            <person name="Brannstrom I.O."/>
            <person name="Guillou S."/>
            <person name="Cros-Aarteil S."/>
            <person name="Calhoun S."/>
            <person name="Kuo A."/>
            <person name="Mondo S."/>
            <person name="Pangilinan J."/>
            <person name="Riley R."/>
            <person name="LaButti K."/>
            <person name="Andreopoulos B."/>
            <person name="Lipzen A."/>
            <person name="Chen C."/>
            <person name="Yanf M."/>
            <person name="Daum C."/>
            <person name="Ng V."/>
            <person name="Clum A."/>
            <person name="Steindorff A."/>
            <person name="Ohm R."/>
            <person name="Martin F."/>
            <person name="Silar P."/>
            <person name="Natvig D."/>
            <person name="Lalanne C."/>
            <person name="Gautier V."/>
            <person name="Ament-velasquez S.L."/>
            <person name="Kruys A."/>
            <person name="Hutchinson M.I."/>
            <person name="Powell A.J."/>
            <person name="Barry K."/>
            <person name="Miller A.N."/>
            <person name="Grigoriev I.V."/>
            <person name="Debuchy R."/>
            <person name="Gladieux P."/>
            <person name="Thoren M.H."/>
            <person name="Johannesson H."/>
        </authorList>
    </citation>
    <scope>NUCLEOTIDE SEQUENCE</scope>
    <source>
        <strain evidence="9">FGSC 1904</strain>
    </source>
</reference>
<evidence type="ECO:0000313" key="9">
    <source>
        <dbReference type="EMBL" id="KAK3399809.1"/>
    </source>
</evidence>
<keyword evidence="4 7" id="KW-0472">Membrane</keyword>
<evidence type="ECO:0000313" key="10">
    <source>
        <dbReference type="Proteomes" id="UP001281003"/>
    </source>
</evidence>
<comment type="subcellular location">
    <subcellularLocation>
        <location evidence="1">Membrane</location>
        <topology evidence="1">Multi-pass membrane protein</topology>
    </subcellularLocation>
</comment>
<protein>
    <recommendedName>
        <fullName evidence="8">Rhodopsin domain-containing protein</fullName>
    </recommendedName>
</protein>
<feature type="transmembrane region" description="Helical" evidence="7">
    <location>
        <begin position="162"/>
        <end position="188"/>
    </location>
</feature>
<proteinExistence type="inferred from homology"/>
<gene>
    <name evidence="9" type="ORF">B0T20DRAFT_451982</name>
</gene>
<reference evidence="9" key="1">
    <citation type="journal article" date="2023" name="Mol. Phylogenet. Evol.">
        <title>Genome-scale phylogeny and comparative genomics of the fungal order Sordariales.</title>
        <authorList>
            <person name="Hensen N."/>
            <person name="Bonometti L."/>
            <person name="Westerberg I."/>
            <person name="Brannstrom I.O."/>
            <person name="Guillou S."/>
            <person name="Cros-Aarteil S."/>
            <person name="Calhoun S."/>
            <person name="Haridas S."/>
            <person name="Kuo A."/>
            <person name="Mondo S."/>
            <person name="Pangilinan J."/>
            <person name="Riley R."/>
            <person name="LaButti K."/>
            <person name="Andreopoulos B."/>
            <person name="Lipzen A."/>
            <person name="Chen C."/>
            <person name="Yan M."/>
            <person name="Daum C."/>
            <person name="Ng V."/>
            <person name="Clum A."/>
            <person name="Steindorff A."/>
            <person name="Ohm R.A."/>
            <person name="Martin F."/>
            <person name="Silar P."/>
            <person name="Natvig D.O."/>
            <person name="Lalanne C."/>
            <person name="Gautier V."/>
            <person name="Ament-Velasquez S.L."/>
            <person name="Kruys A."/>
            <person name="Hutchinson M.I."/>
            <person name="Powell A.J."/>
            <person name="Barry K."/>
            <person name="Miller A.N."/>
            <person name="Grigoriev I.V."/>
            <person name="Debuchy R."/>
            <person name="Gladieux P."/>
            <person name="Hiltunen Thoren M."/>
            <person name="Johannesson H."/>
        </authorList>
    </citation>
    <scope>NUCLEOTIDE SEQUENCE</scope>
    <source>
        <strain evidence="9">FGSC 1904</strain>
    </source>
</reference>
<evidence type="ECO:0000256" key="5">
    <source>
        <dbReference type="ARBA" id="ARBA00038359"/>
    </source>
</evidence>
<dbReference type="InterPro" id="IPR049326">
    <property type="entry name" value="Rhodopsin_dom_fungi"/>
</dbReference>
<keyword evidence="2 7" id="KW-0812">Transmembrane</keyword>
<feature type="transmembrane region" description="Helical" evidence="7">
    <location>
        <begin position="42"/>
        <end position="62"/>
    </location>
</feature>